<dbReference type="AlphaFoldDB" id="W2X102"/>
<evidence type="ECO:0000313" key="4">
    <source>
        <dbReference type="Proteomes" id="UP000018958"/>
    </source>
</evidence>
<proteinExistence type="predicted"/>
<evidence type="ECO:0000313" key="3">
    <source>
        <dbReference type="EMBL" id="ETP16456.1"/>
    </source>
</evidence>
<evidence type="ECO:0000256" key="1">
    <source>
        <dbReference type="SAM" id="Coils"/>
    </source>
</evidence>
<feature type="compositionally biased region" description="Acidic residues" evidence="2">
    <location>
        <begin position="13"/>
        <end position="26"/>
    </location>
</feature>
<name>W2X102_PHYNI</name>
<comment type="caution">
    <text evidence="3">The sequence shown here is derived from an EMBL/GenBank/DDBJ whole genome shotgun (WGS) entry which is preliminary data.</text>
</comment>
<dbReference type="Proteomes" id="UP000018958">
    <property type="component" value="Unassembled WGS sequence"/>
</dbReference>
<gene>
    <name evidence="3" type="ORF">F441_08925</name>
</gene>
<accession>W2X102</accession>
<dbReference type="OrthoDB" id="105108at2759"/>
<evidence type="ECO:0000256" key="2">
    <source>
        <dbReference type="SAM" id="MobiDB-lite"/>
    </source>
</evidence>
<protein>
    <submittedName>
        <fullName evidence="3">Uncharacterized protein</fullName>
    </submittedName>
</protein>
<keyword evidence="1" id="KW-0175">Coiled coil</keyword>
<feature type="region of interest" description="Disordered" evidence="2">
    <location>
        <begin position="1"/>
        <end position="29"/>
    </location>
</feature>
<organism evidence="3 4">
    <name type="scientific">Phytophthora nicotianae CJ01A1</name>
    <dbReference type="NCBI Taxonomy" id="1317063"/>
    <lineage>
        <taxon>Eukaryota</taxon>
        <taxon>Sar</taxon>
        <taxon>Stramenopiles</taxon>
        <taxon>Oomycota</taxon>
        <taxon>Peronosporomycetes</taxon>
        <taxon>Peronosporales</taxon>
        <taxon>Peronosporaceae</taxon>
        <taxon>Phytophthora</taxon>
    </lineage>
</organism>
<reference evidence="3 4" key="1">
    <citation type="submission" date="2013-11" db="EMBL/GenBank/DDBJ databases">
        <title>The Genome Sequence of Phytophthora parasitica CJ01A1.</title>
        <authorList>
            <consortium name="The Broad Institute Genomics Platform"/>
            <person name="Russ C."/>
            <person name="Tyler B."/>
            <person name="Panabieres F."/>
            <person name="Shan W."/>
            <person name="Tripathy S."/>
            <person name="Grunwald N."/>
            <person name="Machado M."/>
            <person name="Johnson C.S."/>
            <person name="Walker B."/>
            <person name="Young S.K."/>
            <person name="Zeng Q."/>
            <person name="Gargeya S."/>
            <person name="Fitzgerald M."/>
            <person name="Haas B."/>
            <person name="Abouelleil A."/>
            <person name="Allen A.W."/>
            <person name="Alvarado L."/>
            <person name="Arachchi H.M."/>
            <person name="Berlin A.M."/>
            <person name="Chapman S.B."/>
            <person name="Gainer-Dewar J."/>
            <person name="Goldberg J."/>
            <person name="Griggs A."/>
            <person name="Gujja S."/>
            <person name="Hansen M."/>
            <person name="Howarth C."/>
            <person name="Imamovic A."/>
            <person name="Ireland A."/>
            <person name="Larimer J."/>
            <person name="McCowan C."/>
            <person name="Murphy C."/>
            <person name="Pearson M."/>
            <person name="Poon T.W."/>
            <person name="Priest M."/>
            <person name="Roberts A."/>
            <person name="Saif S."/>
            <person name="Shea T."/>
            <person name="Sisk P."/>
            <person name="Sykes S."/>
            <person name="Wortman J."/>
            <person name="Nusbaum C."/>
            <person name="Birren B."/>
        </authorList>
    </citation>
    <scope>NUCLEOTIDE SEQUENCE [LARGE SCALE GENOMIC DNA]</scope>
    <source>
        <strain evidence="3 4">CJ01A1</strain>
    </source>
</reference>
<dbReference type="EMBL" id="ANIX01001786">
    <property type="protein sequence ID" value="ETP16456.1"/>
    <property type="molecule type" value="Genomic_DNA"/>
</dbReference>
<feature type="coiled-coil region" evidence="1">
    <location>
        <begin position="148"/>
        <end position="182"/>
    </location>
</feature>
<sequence>MFEAAAERQMTVSDDDEAGSVEEVDEVEPRSRFNATADKALLVKVLSIPPFTVERKMVTAMWKGVSKRLNQSLSTNFSFRSCRDRTGLLLRQYAVRKGRSEAASGTKTTMKTQGIETACQRLMQAAEKRVSARLIGGGQKKPQKRHRLSTLLQNEQEEAIERRKLEEQKVNLHREVLQLRREELDHQRHQHELIREHMQHQAAQTESLLKLVAAAISQTNT</sequence>